<dbReference type="InterPro" id="IPR015797">
    <property type="entry name" value="NUDIX_hydrolase-like_dom_sf"/>
</dbReference>
<accession>A0ABW5FBY6</accession>
<dbReference type="SUPFAM" id="SSF55811">
    <property type="entry name" value="Nudix"/>
    <property type="match status" value="1"/>
</dbReference>
<sequence>MIVTLHEAECPGVSLQYVVIFMKQGKDWVLVRHRERSTWEFAGGHIEVGDIPGDLPHAICESM</sequence>
<dbReference type="EMBL" id="JBHUKY010000021">
    <property type="protein sequence ID" value="MFD2410271.1"/>
    <property type="molecule type" value="Genomic_DNA"/>
</dbReference>
<gene>
    <name evidence="1" type="ORF">ACFSX3_10345</name>
</gene>
<dbReference type="Gene3D" id="3.90.79.10">
    <property type="entry name" value="Nucleoside Triphosphate Pyrophosphohydrolase"/>
    <property type="match status" value="1"/>
</dbReference>
<name>A0ABW5FBY6_9BACL</name>
<evidence type="ECO:0000313" key="1">
    <source>
        <dbReference type="EMBL" id="MFD2410271.1"/>
    </source>
</evidence>
<evidence type="ECO:0008006" key="3">
    <source>
        <dbReference type="Google" id="ProtNLM"/>
    </source>
</evidence>
<proteinExistence type="predicted"/>
<reference evidence="2" key="1">
    <citation type="journal article" date="2019" name="Int. J. Syst. Evol. Microbiol.">
        <title>The Global Catalogue of Microorganisms (GCM) 10K type strain sequencing project: providing services to taxonomists for standard genome sequencing and annotation.</title>
        <authorList>
            <consortium name="The Broad Institute Genomics Platform"/>
            <consortium name="The Broad Institute Genome Sequencing Center for Infectious Disease"/>
            <person name="Wu L."/>
            <person name="Ma J."/>
        </authorList>
    </citation>
    <scope>NUCLEOTIDE SEQUENCE [LARGE SCALE GENOMIC DNA]</scope>
    <source>
        <strain evidence="2">CCM 8725</strain>
    </source>
</reference>
<dbReference type="RefSeq" id="WP_209985312.1">
    <property type="nucleotide sequence ID" value="NZ_JBHUKY010000021.1"/>
</dbReference>
<dbReference type="Proteomes" id="UP001597448">
    <property type="component" value="Unassembled WGS sequence"/>
</dbReference>
<keyword evidence="2" id="KW-1185">Reference proteome</keyword>
<comment type="caution">
    <text evidence="1">The sequence shown here is derived from an EMBL/GenBank/DDBJ whole genome shotgun (WGS) entry which is preliminary data.</text>
</comment>
<evidence type="ECO:0000313" key="2">
    <source>
        <dbReference type="Proteomes" id="UP001597448"/>
    </source>
</evidence>
<organism evidence="1 2">
    <name type="scientific">Paenibacillus rhizoplanae</name>
    <dbReference type="NCBI Taxonomy" id="1917181"/>
    <lineage>
        <taxon>Bacteria</taxon>
        <taxon>Bacillati</taxon>
        <taxon>Bacillota</taxon>
        <taxon>Bacilli</taxon>
        <taxon>Bacillales</taxon>
        <taxon>Paenibacillaceae</taxon>
        <taxon>Paenibacillus</taxon>
    </lineage>
</organism>
<protein>
    <recommendedName>
        <fullName evidence="3">Nudix hydrolase domain-containing protein</fullName>
    </recommendedName>
</protein>